<keyword evidence="3 11" id="KW-0808">Transferase</keyword>
<evidence type="ECO:0000256" key="6">
    <source>
        <dbReference type="ARBA" id="ARBA00022989"/>
    </source>
</evidence>
<dbReference type="InterPro" id="IPR029044">
    <property type="entry name" value="Nucleotide-diphossugar_trans"/>
</dbReference>
<reference evidence="12" key="2">
    <citation type="submission" date="2019-01" db="UniProtKB">
        <authorList>
            <consortium name="EnsemblPlants"/>
        </authorList>
    </citation>
    <scope>IDENTIFICATION</scope>
    <source>
        <strain evidence="12">cv. Heinz 1706</strain>
    </source>
</reference>
<dbReference type="InterPro" id="IPR005027">
    <property type="entry name" value="Glyco_trans_43"/>
</dbReference>
<keyword evidence="7 11" id="KW-0333">Golgi apparatus</keyword>
<comment type="function">
    <text evidence="11">Involved in the synthesis of glucuronoxylan hemicellulose in secondary cell walls.</text>
</comment>
<evidence type="ECO:0000256" key="11">
    <source>
        <dbReference type="RuleBase" id="RU363127"/>
    </source>
</evidence>
<reference evidence="12" key="1">
    <citation type="journal article" date="2012" name="Nature">
        <title>The tomato genome sequence provides insights into fleshy fruit evolution.</title>
        <authorList>
            <consortium name="Tomato Genome Consortium"/>
        </authorList>
    </citation>
    <scope>NUCLEOTIDE SEQUENCE [LARGE SCALE GENOMIC DNA]</scope>
    <source>
        <strain evidence="12">cv. Heinz 1706</strain>
    </source>
</reference>
<protein>
    <recommendedName>
        <fullName evidence="11">Glycosyltransferases</fullName>
        <ecNumber evidence="11">2.4.-.-</ecNumber>
    </recommendedName>
</protein>
<evidence type="ECO:0000256" key="10">
    <source>
        <dbReference type="ARBA" id="ARBA00023316"/>
    </source>
</evidence>
<evidence type="ECO:0000313" key="12">
    <source>
        <dbReference type="EnsemblPlants" id="Solyc01g020125.1.1"/>
    </source>
</evidence>
<dbReference type="STRING" id="4081.A0A3Q7ECR2"/>
<evidence type="ECO:0000256" key="9">
    <source>
        <dbReference type="ARBA" id="ARBA00023180"/>
    </source>
</evidence>
<evidence type="ECO:0000256" key="3">
    <source>
        <dbReference type="ARBA" id="ARBA00022679"/>
    </source>
</evidence>
<dbReference type="SUPFAM" id="SSF53448">
    <property type="entry name" value="Nucleotide-diphospho-sugar transferases"/>
    <property type="match status" value="1"/>
</dbReference>
<dbReference type="InParanoid" id="A0A3Q7ECR2"/>
<keyword evidence="8" id="KW-0472">Membrane</keyword>
<comment type="subcellular location">
    <subcellularLocation>
        <location evidence="1 11">Golgi apparatus membrane</location>
        <topology evidence="1 11">Single-pass type II membrane protein</topology>
    </subcellularLocation>
</comment>
<keyword evidence="5 11" id="KW-0735">Signal-anchor</keyword>
<dbReference type="GO" id="GO:0015018">
    <property type="term" value="F:galactosylgalactosylxylosylprotein 3-beta-glucuronosyltransferase activity"/>
    <property type="evidence" value="ECO:0007669"/>
    <property type="project" value="InterPro"/>
</dbReference>
<proteinExistence type="inferred from homology"/>
<dbReference type="EC" id="2.4.-.-" evidence="11"/>
<dbReference type="EnsemblPlants" id="Solyc01g020125.1.1">
    <property type="protein sequence ID" value="Solyc01g020125.1.1"/>
    <property type="gene ID" value="Solyc01g020125.1"/>
</dbReference>
<evidence type="ECO:0000256" key="7">
    <source>
        <dbReference type="ARBA" id="ARBA00023034"/>
    </source>
</evidence>
<evidence type="ECO:0000256" key="8">
    <source>
        <dbReference type="ARBA" id="ARBA00023136"/>
    </source>
</evidence>
<comment type="similarity">
    <text evidence="2 11">Belongs to the glycosyltransferase 43 family.</text>
</comment>
<keyword evidence="9" id="KW-0325">Glycoprotein</keyword>
<evidence type="ECO:0000313" key="13">
    <source>
        <dbReference type="Proteomes" id="UP000004994"/>
    </source>
</evidence>
<keyword evidence="4" id="KW-0812">Transmembrane</keyword>
<dbReference type="Proteomes" id="UP000004994">
    <property type="component" value="Chromosome 1"/>
</dbReference>
<dbReference type="GO" id="GO:0071555">
    <property type="term" value="P:cell wall organization"/>
    <property type="evidence" value="ECO:0007669"/>
    <property type="project" value="UniProtKB-KW"/>
</dbReference>
<evidence type="ECO:0000256" key="4">
    <source>
        <dbReference type="ARBA" id="ARBA00022692"/>
    </source>
</evidence>
<dbReference type="Gene3D" id="3.90.550.10">
    <property type="entry name" value="Spore Coat Polysaccharide Biosynthesis Protein SpsA, Chain A"/>
    <property type="match status" value="1"/>
</dbReference>
<dbReference type="PANTHER" id="PTHR10896:SF17">
    <property type="entry name" value="BETA-1,4-XYLOSYLTRANSFERASE IRX14H-RELATED"/>
    <property type="match status" value="1"/>
</dbReference>
<dbReference type="Pfam" id="PF03360">
    <property type="entry name" value="Glyco_transf_43"/>
    <property type="match status" value="1"/>
</dbReference>
<dbReference type="GO" id="GO:0000139">
    <property type="term" value="C:Golgi membrane"/>
    <property type="evidence" value="ECO:0007669"/>
    <property type="project" value="UniProtKB-SubCell"/>
</dbReference>
<sequence>MPILWEDRHKLEAKMRFRALRYVREEKLDGIVIFEIQKVKWIGALSVGILAHSGGVEEEISTVQKEEDKHLQLPVQGPACNSSDHFVGWHPFDSSQ</sequence>
<dbReference type="AlphaFoldDB" id="A0A3Q7ECR2"/>
<organism evidence="12">
    <name type="scientific">Solanum lycopersicum</name>
    <name type="common">Tomato</name>
    <name type="synonym">Lycopersicon esculentum</name>
    <dbReference type="NCBI Taxonomy" id="4081"/>
    <lineage>
        <taxon>Eukaryota</taxon>
        <taxon>Viridiplantae</taxon>
        <taxon>Streptophyta</taxon>
        <taxon>Embryophyta</taxon>
        <taxon>Tracheophyta</taxon>
        <taxon>Spermatophyta</taxon>
        <taxon>Magnoliopsida</taxon>
        <taxon>eudicotyledons</taxon>
        <taxon>Gunneridae</taxon>
        <taxon>Pentapetalae</taxon>
        <taxon>asterids</taxon>
        <taxon>lamiids</taxon>
        <taxon>Solanales</taxon>
        <taxon>Solanaceae</taxon>
        <taxon>Solanoideae</taxon>
        <taxon>Solaneae</taxon>
        <taxon>Solanum</taxon>
        <taxon>Solanum subgen. Lycopersicon</taxon>
    </lineage>
</organism>
<dbReference type="PaxDb" id="4081-Solyc01g020140.2.1"/>
<name>A0A3Q7ECR2_SOLLC</name>
<keyword evidence="6" id="KW-1133">Transmembrane helix</keyword>
<accession>A0A3Q7ECR2</accession>
<evidence type="ECO:0000256" key="5">
    <source>
        <dbReference type="ARBA" id="ARBA00022968"/>
    </source>
</evidence>
<evidence type="ECO:0000256" key="2">
    <source>
        <dbReference type="ARBA" id="ARBA00007706"/>
    </source>
</evidence>
<keyword evidence="13" id="KW-1185">Reference proteome</keyword>
<keyword evidence="10 11" id="KW-0961">Cell wall biogenesis/degradation</keyword>
<dbReference type="Gramene" id="Solyc01g020125.1.1">
    <property type="protein sequence ID" value="Solyc01g020125.1.1"/>
    <property type="gene ID" value="Solyc01g020125.1"/>
</dbReference>
<evidence type="ECO:0000256" key="1">
    <source>
        <dbReference type="ARBA" id="ARBA00004323"/>
    </source>
</evidence>
<dbReference type="PANTHER" id="PTHR10896">
    <property type="entry name" value="GALACTOSYLGALACTOSYLXYLOSYLPROTEIN 3-BETA-GLUCURONOSYLTRANSFERASE BETA-1,3-GLUCURONYLTRANSFERASE"/>
    <property type="match status" value="1"/>
</dbReference>